<dbReference type="SUPFAM" id="SSF63829">
    <property type="entry name" value="Calcium-dependent phosphotriesterase"/>
    <property type="match status" value="1"/>
</dbReference>
<reference evidence="1" key="1">
    <citation type="submission" date="2019-08" db="EMBL/GenBank/DDBJ databases">
        <authorList>
            <person name="Kucharzyk K."/>
            <person name="Murdoch R.W."/>
            <person name="Higgins S."/>
            <person name="Loffler F."/>
        </authorList>
    </citation>
    <scope>NUCLEOTIDE SEQUENCE</scope>
</reference>
<dbReference type="EMBL" id="VSSQ01083136">
    <property type="protein sequence ID" value="MPN31570.1"/>
    <property type="molecule type" value="Genomic_DNA"/>
</dbReference>
<dbReference type="Gene3D" id="2.80.10.50">
    <property type="match status" value="2"/>
</dbReference>
<name>A0A645GYT8_9ZZZZ</name>
<gene>
    <name evidence="1" type="ORF">SDC9_179044</name>
</gene>
<evidence type="ECO:0008006" key="2">
    <source>
        <dbReference type="Google" id="ProtNLM"/>
    </source>
</evidence>
<dbReference type="Pfam" id="PF17164">
    <property type="entry name" value="DUF5122"/>
    <property type="match status" value="2"/>
</dbReference>
<dbReference type="AlphaFoldDB" id="A0A645GYT8"/>
<dbReference type="InterPro" id="IPR013431">
    <property type="entry name" value="Delta_60_rpt"/>
</dbReference>
<proteinExistence type="predicted"/>
<evidence type="ECO:0000313" key="1">
    <source>
        <dbReference type="EMBL" id="MPN31570.1"/>
    </source>
</evidence>
<sequence>MSGSAGPPIIVNSRLSILGSCPLSVVACGSPPLSYQWYEDGKPVAGGTNQWLAKVPVEGKVLLAVVTSPSGIAKSETATVRYLGLDVFNYAAKGYVRTIAVQPDGKLIISGVAQSSGGDTYYLIRLNSNGTSDSSFNSHIPSFNGVVLALAVQLDGKVLIGGNFSHVAGVKRFGLARLNADGTLDDSFNPKLFSTSSGGSVSALVVQTDGAILVGGYIGF</sequence>
<dbReference type="NCBIfam" id="TIGR02608">
    <property type="entry name" value="delta_60_rpt"/>
    <property type="match status" value="2"/>
</dbReference>
<organism evidence="1">
    <name type="scientific">bioreactor metagenome</name>
    <dbReference type="NCBI Taxonomy" id="1076179"/>
    <lineage>
        <taxon>unclassified sequences</taxon>
        <taxon>metagenomes</taxon>
        <taxon>ecological metagenomes</taxon>
    </lineage>
</organism>
<protein>
    <recommendedName>
        <fullName evidence="2">Ig-like domain-containing protein</fullName>
    </recommendedName>
</protein>
<accession>A0A645GYT8</accession>
<comment type="caution">
    <text evidence="1">The sequence shown here is derived from an EMBL/GenBank/DDBJ whole genome shotgun (WGS) entry which is preliminary data.</text>
</comment>